<reference evidence="3 4" key="1">
    <citation type="submission" date="2017-06" db="EMBL/GenBank/DDBJ databases">
        <authorList>
            <person name="Kim H.J."/>
            <person name="Triplett B.A."/>
        </authorList>
    </citation>
    <scope>NUCLEOTIDE SEQUENCE [LARGE SCALE GENOMIC DNA]</scope>
    <source>
        <strain evidence="3 4">594</strain>
    </source>
</reference>
<proteinExistence type="predicted"/>
<dbReference type="RefSeq" id="WP_088497595.1">
    <property type="nucleotide sequence ID" value="NZ_JACLBH010000001.1"/>
</dbReference>
<name>A0A246I0Y5_STEMA</name>
<gene>
    <name evidence="3" type="ORF">CEE63_16390</name>
</gene>
<organism evidence="3 4">
    <name type="scientific">Stenotrophomonas maltophilia</name>
    <name type="common">Pseudomonas maltophilia</name>
    <name type="synonym">Xanthomonas maltophilia</name>
    <dbReference type="NCBI Taxonomy" id="40324"/>
    <lineage>
        <taxon>Bacteria</taxon>
        <taxon>Pseudomonadati</taxon>
        <taxon>Pseudomonadota</taxon>
        <taxon>Gammaproteobacteria</taxon>
        <taxon>Lysobacterales</taxon>
        <taxon>Lysobacteraceae</taxon>
        <taxon>Stenotrophomonas</taxon>
        <taxon>Stenotrophomonas maltophilia group</taxon>
    </lineage>
</organism>
<evidence type="ECO:0000256" key="2">
    <source>
        <dbReference type="SAM" id="SignalP"/>
    </source>
</evidence>
<comment type="caution">
    <text evidence="3">The sequence shown here is derived from an EMBL/GenBank/DDBJ whole genome shotgun (WGS) entry which is preliminary data.</text>
</comment>
<feature type="chain" id="PRO_5030042032" description="Transmembrane anchor protein" evidence="2">
    <location>
        <begin position="27"/>
        <end position="113"/>
    </location>
</feature>
<dbReference type="AlphaFoldDB" id="A0A246I0Y5"/>
<sequence length="113" mass="11487">MNLPDLLLRWMLLVALVLNAPALALASSSYGGSGNQDHCAAPHAAALAAAGCCDDAARAACQSGECECPPACLGMLATLSGTPASPWREAPVAARSQQRASPPMPDPLRPPIV</sequence>
<evidence type="ECO:0000313" key="4">
    <source>
        <dbReference type="Proteomes" id="UP000197090"/>
    </source>
</evidence>
<evidence type="ECO:0000256" key="1">
    <source>
        <dbReference type="SAM" id="MobiDB-lite"/>
    </source>
</evidence>
<feature type="compositionally biased region" description="Pro residues" evidence="1">
    <location>
        <begin position="102"/>
        <end position="113"/>
    </location>
</feature>
<protein>
    <recommendedName>
        <fullName evidence="5">Transmembrane anchor protein</fullName>
    </recommendedName>
</protein>
<keyword evidence="2" id="KW-0732">Signal</keyword>
<evidence type="ECO:0000313" key="3">
    <source>
        <dbReference type="EMBL" id="OWQ71500.1"/>
    </source>
</evidence>
<accession>A0A246I0Y5</accession>
<evidence type="ECO:0008006" key="5">
    <source>
        <dbReference type="Google" id="ProtNLM"/>
    </source>
</evidence>
<feature type="signal peptide" evidence="2">
    <location>
        <begin position="1"/>
        <end position="26"/>
    </location>
</feature>
<dbReference type="EMBL" id="NIVX01000098">
    <property type="protein sequence ID" value="OWQ71500.1"/>
    <property type="molecule type" value="Genomic_DNA"/>
</dbReference>
<feature type="region of interest" description="Disordered" evidence="1">
    <location>
        <begin position="86"/>
        <end position="113"/>
    </location>
</feature>
<dbReference type="Proteomes" id="UP000197090">
    <property type="component" value="Unassembled WGS sequence"/>
</dbReference>